<name>A0ABX7VSN9_9BACI</name>
<organism evidence="2 3">
    <name type="scientific">Sediminibacillus dalangtanensis</name>
    <dbReference type="NCBI Taxonomy" id="2729421"/>
    <lineage>
        <taxon>Bacteria</taxon>
        <taxon>Bacillati</taxon>
        <taxon>Bacillota</taxon>
        <taxon>Bacilli</taxon>
        <taxon>Bacillales</taxon>
        <taxon>Bacillaceae</taxon>
        <taxon>Sediminibacillus</taxon>
    </lineage>
</organism>
<dbReference type="PIRSF" id="PIRSF034852">
    <property type="entry name" value="UCP034852"/>
    <property type="match status" value="1"/>
</dbReference>
<proteinExistence type="inferred from homology"/>
<dbReference type="InterPro" id="IPR008326">
    <property type="entry name" value="PdhI-like"/>
</dbReference>
<evidence type="ECO:0000313" key="2">
    <source>
        <dbReference type="EMBL" id="QTM99518.1"/>
    </source>
</evidence>
<accession>A0ABX7VSN9</accession>
<reference evidence="2 3" key="1">
    <citation type="submission" date="2019-12" db="EMBL/GenBank/DDBJ databases">
        <title>The whole genome sequencing of a strain isolated from a Mars analog, Dalangtan Playa.</title>
        <authorList>
            <person name="Huang T."/>
        </authorList>
    </citation>
    <scope>NUCLEOTIDE SEQUENCE [LARGE SCALE GENOMIC DNA]</scope>
    <source>
        <strain evidence="2 3">DP4-553-S</strain>
    </source>
</reference>
<dbReference type="RefSeq" id="WP_209368872.1">
    <property type="nucleotide sequence ID" value="NZ_CP046956.1"/>
</dbReference>
<sequence>MDLIISESAAQWYIEELELDQNEQVRFFVRYGGVGGHQPGFSLGVTREDPENPTADSTVNGIHFFIEEDDSWYFDGADLQVEMDSEEPQFLYK</sequence>
<dbReference type="SUPFAM" id="SSF89360">
    <property type="entry name" value="HesB-like domain"/>
    <property type="match status" value="1"/>
</dbReference>
<comment type="similarity">
    <text evidence="1">Belongs to the HesB/IscA family.</text>
</comment>
<keyword evidence="3" id="KW-1185">Reference proteome</keyword>
<gene>
    <name evidence="2" type="ORF">ERJ70_09510</name>
</gene>
<dbReference type="InterPro" id="IPR035903">
    <property type="entry name" value="HesB-like_dom_sf"/>
</dbReference>
<dbReference type="Proteomes" id="UP000665043">
    <property type="component" value="Chromosome"/>
</dbReference>
<evidence type="ECO:0000313" key="3">
    <source>
        <dbReference type="Proteomes" id="UP000665043"/>
    </source>
</evidence>
<protein>
    <recommendedName>
        <fullName evidence="4">Iron-sulphur cluster biosynthesis</fullName>
    </recommendedName>
</protein>
<evidence type="ECO:0008006" key="4">
    <source>
        <dbReference type="Google" id="ProtNLM"/>
    </source>
</evidence>
<dbReference type="EMBL" id="CP046956">
    <property type="protein sequence ID" value="QTM99518.1"/>
    <property type="molecule type" value="Genomic_DNA"/>
</dbReference>
<evidence type="ECO:0000256" key="1">
    <source>
        <dbReference type="ARBA" id="ARBA00006718"/>
    </source>
</evidence>